<dbReference type="FunFam" id="3.30.559.10:FF:000003">
    <property type="entry name" value="Acetyltransferase component of pyruvate dehydrogenase complex"/>
    <property type="match status" value="1"/>
</dbReference>
<reference evidence="8" key="1">
    <citation type="journal article" date="2024" name="Int. J. Syst. Evol. Microbiol.">
        <title>Brooklawnia propionicigenes sp. nov., a facultatively anaerobic, propionate-producing bacterium isolated from a methanogenic reactor treating waste from cattle farms.</title>
        <authorList>
            <person name="Akita Y."/>
            <person name="Ueki A."/>
            <person name="Tonouchi A."/>
            <person name="Sugawara Y."/>
            <person name="Honma S."/>
            <person name="Kaku N."/>
            <person name="Ueki K."/>
        </authorList>
    </citation>
    <scope>NUCLEOTIDE SEQUENCE</scope>
    <source>
        <strain evidence="8">SH051</strain>
    </source>
</reference>
<evidence type="ECO:0000256" key="2">
    <source>
        <dbReference type="ARBA" id="ARBA00007317"/>
    </source>
</evidence>
<dbReference type="PROSITE" id="PS00189">
    <property type="entry name" value="LIPOYL"/>
    <property type="match status" value="1"/>
</dbReference>
<keyword evidence="9" id="KW-1185">Reference proteome</keyword>
<feature type="domain" description="Lipoyl-binding" evidence="6">
    <location>
        <begin position="2"/>
        <end position="77"/>
    </location>
</feature>
<dbReference type="InterPro" id="IPR001078">
    <property type="entry name" value="2-oxoacid_DH_actylTfrase"/>
</dbReference>
<dbReference type="InterPro" id="IPR004167">
    <property type="entry name" value="PSBD"/>
</dbReference>
<dbReference type="Gene3D" id="2.40.50.100">
    <property type="match status" value="1"/>
</dbReference>
<dbReference type="GO" id="GO:0006086">
    <property type="term" value="P:pyruvate decarboxylation to acetyl-CoA"/>
    <property type="evidence" value="ECO:0007669"/>
    <property type="project" value="InterPro"/>
</dbReference>
<dbReference type="Pfam" id="PF00198">
    <property type="entry name" value="2-oxoacid_dh"/>
    <property type="match status" value="1"/>
</dbReference>
<dbReference type="InterPro" id="IPR036625">
    <property type="entry name" value="E3-bd_dom_sf"/>
</dbReference>
<evidence type="ECO:0000256" key="1">
    <source>
        <dbReference type="ARBA" id="ARBA00001938"/>
    </source>
</evidence>
<evidence type="ECO:0000256" key="4">
    <source>
        <dbReference type="RuleBase" id="RU003423"/>
    </source>
</evidence>
<dbReference type="InterPro" id="IPR045257">
    <property type="entry name" value="E2/Pdx1"/>
</dbReference>
<dbReference type="InterPro" id="IPR023213">
    <property type="entry name" value="CAT-like_dom_sf"/>
</dbReference>
<organism evidence="8 9">
    <name type="scientific">Brooklawnia propionicigenes</name>
    <dbReference type="NCBI Taxonomy" id="3041175"/>
    <lineage>
        <taxon>Bacteria</taxon>
        <taxon>Bacillati</taxon>
        <taxon>Actinomycetota</taxon>
        <taxon>Actinomycetes</taxon>
        <taxon>Propionibacteriales</taxon>
        <taxon>Propionibacteriaceae</taxon>
        <taxon>Brooklawnia</taxon>
    </lineage>
</organism>
<dbReference type="GO" id="GO:0045254">
    <property type="term" value="C:pyruvate dehydrogenase complex"/>
    <property type="evidence" value="ECO:0007669"/>
    <property type="project" value="InterPro"/>
</dbReference>
<dbReference type="InterPro" id="IPR000089">
    <property type="entry name" value="Biotin_lipoyl"/>
</dbReference>
<evidence type="ECO:0000256" key="3">
    <source>
        <dbReference type="ARBA" id="ARBA00022823"/>
    </source>
</evidence>
<sequence length="426" mass="44185">MATVVLMPAVVADAEDAVLTAWLVAEGDQVTKGQELAEIETDKANVEVEAETAGSVGRLLGSPGERIAVGAPIAVLLAAGEDASAIAEALGEEAPSAPPSGNDSAQPPVRRPGERVFASPLARRIAAEHGLDIAQISGRGPRGRVVRADVEAVIAAQAPAPTPTTDAITAATPVVQPAPAAVAPHHAEAAPSEAAPEAGGAYEDIPLTGMRRAIARRLTESKTTVPHWYVTVDARLDALLAYRKQLNQISPVKISVNDLLIKAIAAALQAVPAANAVWNGESIRRYSTVDISVAVSTPVGLVTPVVRGVEKLGMSALATTTKELIERARDGKLKQKEIEGGSFSISNLGMYGVRDFCAIINPPQSAILAVGAAEQRPVVTDDGALDVATVMTMTLSSDHRVIDGSLAAEFMQALKTRLENPVLLAL</sequence>
<keyword evidence="4" id="KW-0012">Acyltransferase</keyword>
<dbReference type="InterPro" id="IPR011053">
    <property type="entry name" value="Single_hybrid_motif"/>
</dbReference>
<evidence type="ECO:0000313" key="8">
    <source>
        <dbReference type="EMBL" id="BEH00932.1"/>
    </source>
</evidence>
<comment type="similarity">
    <text evidence="2 4">Belongs to the 2-oxoacid dehydrogenase family.</text>
</comment>
<dbReference type="PANTHER" id="PTHR23151:SF90">
    <property type="entry name" value="DIHYDROLIPOYLLYSINE-RESIDUE ACETYLTRANSFERASE COMPONENT OF PYRUVATE DEHYDROGENASE COMPLEX, MITOCHONDRIAL-RELATED"/>
    <property type="match status" value="1"/>
</dbReference>
<proteinExistence type="inferred from homology"/>
<dbReference type="PROSITE" id="PS51826">
    <property type="entry name" value="PSBD"/>
    <property type="match status" value="1"/>
</dbReference>
<dbReference type="KEGG" id="broo:brsh051_02130"/>
<feature type="region of interest" description="Disordered" evidence="5">
    <location>
        <begin position="91"/>
        <end position="112"/>
    </location>
</feature>
<protein>
    <recommendedName>
        <fullName evidence="4">Dihydrolipoamide acetyltransferase component of pyruvate dehydrogenase complex</fullName>
        <ecNumber evidence="4">2.3.1.-</ecNumber>
    </recommendedName>
</protein>
<keyword evidence="3 4" id="KW-0450">Lipoyl</keyword>
<evidence type="ECO:0000259" key="6">
    <source>
        <dbReference type="PROSITE" id="PS50968"/>
    </source>
</evidence>
<dbReference type="EMBL" id="AP028056">
    <property type="protein sequence ID" value="BEH00932.1"/>
    <property type="molecule type" value="Genomic_DNA"/>
</dbReference>
<keyword evidence="8" id="KW-0670">Pyruvate</keyword>
<dbReference type="PANTHER" id="PTHR23151">
    <property type="entry name" value="DIHYDROLIPOAMIDE ACETYL/SUCCINYL-TRANSFERASE-RELATED"/>
    <property type="match status" value="1"/>
</dbReference>
<dbReference type="Gene3D" id="3.30.559.10">
    <property type="entry name" value="Chloramphenicol acetyltransferase-like domain"/>
    <property type="match status" value="1"/>
</dbReference>
<accession>A0AAN0K5T3</accession>
<comment type="cofactor">
    <cofactor evidence="1 4">
        <name>(R)-lipoate</name>
        <dbReference type="ChEBI" id="CHEBI:83088"/>
    </cofactor>
</comment>
<dbReference type="PROSITE" id="PS50968">
    <property type="entry name" value="BIOTINYL_LIPOYL"/>
    <property type="match status" value="1"/>
</dbReference>
<name>A0AAN0K5T3_9ACTN</name>
<dbReference type="EC" id="2.3.1.-" evidence="4"/>
<dbReference type="SUPFAM" id="SSF47005">
    <property type="entry name" value="Peripheral subunit-binding domain of 2-oxo acid dehydrogenase complex"/>
    <property type="match status" value="1"/>
</dbReference>
<evidence type="ECO:0000259" key="7">
    <source>
        <dbReference type="PROSITE" id="PS51826"/>
    </source>
</evidence>
<dbReference type="AlphaFoldDB" id="A0AAN0K5T3"/>
<dbReference type="Gene3D" id="4.10.320.10">
    <property type="entry name" value="E3-binding domain"/>
    <property type="match status" value="1"/>
</dbReference>
<dbReference type="SUPFAM" id="SSF51230">
    <property type="entry name" value="Single hybrid motif"/>
    <property type="match status" value="1"/>
</dbReference>
<dbReference type="Pfam" id="PF02817">
    <property type="entry name" value="E3_binding"/>
    <property type="match status" value="1"/>
</dbReference>
<dbReference type="Pfam" id="PF00364">
    <property type="entry name" value="Biotin_lipoyl"/>
    <property type="match status" value="1"/>
</dbReference>
<gene>
    <name evidence="8" type="ORF">brsh051_02130</name>
</gene>
<dbReference type="CDD" id="cd06849">
    <property type="entry name" value="lipoyl_domain"/>
    <property type="match status" value="1"/>
</dbReference>
<dbReference type="Proteomes" id="UP001431656">
    <property type="component" value="Chromosome"/>
</dbReference>
<dbReference type="InterPro" id="IPR003016">
    <property type="entry name" value="2-oxoA_DH_lipoyl-BS"/>
</dbReference>
<dbReference type="SUPFAM" id="SSF52777">
    <property type="entry name" value="CoA-dependent acyltransferases"/>
    <property type="match status" value="1"/>
</dbReference>
<dbReference type="RefSeq" id="WP_286266750.1">
    <property type="nucleotide sequence ID" value="NZ_AP028056.1"/>
</dbReference>
<dbReference type="GO" id="GO:0016746">
    <property type="term" value="F:acyltransferase activity"/>
    <property type="evidence" value="ECO:0007669"/>
    <property type="project" value="UniProtKB-KW"/>
</dbReference>
<evidence type="ECO:0000256" key="5">
    <source>
        <dbReference type="SAM" id="MobiDB-lite"/>
    </source>
</evidence>
<feature type="domain" description="Peripheral subunit-binding (PSBD)" evidence="7">
    <location>
        <begin position="117"/>
        <end position="154"/>
    </location>
</feature>
<evidence type="ECO:0000313" key="9">
    <source>
        <dbReference type="Proteomes" id="UP001431656"/>
    </source>
</evidence>
<keyword evidence="4" id="KW-0808">Transferase</keyword>